<evidence type="ECO:0000256" key="1">
    <source>
        <dbReference type="SAM" id="MobiDB-lite"/>
    </source>
</evidence>
<sequence>EKTNRGKSKKERKNQATHRGDRKQKDKAKRSDRPIIRKQEDI</sequence>
<gene>
    <name evidence="2" type="ORF">S06H3_46179</name>
</gene>
<protein>
    <submittedName>
        <fullName evidence="2">Uncharacterized protein</fullName>
    </submittedName>
</protein>
<dbReference type="AlphaFoldDB" id="X1P8Y3"/>
<name>X1P8Y3_9ZZZZ</name>
<feature type="compositionally biased region" description="Basic and acidic residues" evidence="1">
    <location>
        <begin position="29"/>
        <end position="42"/>
    </location>
</feature>
<organism evidence="2">
    <name type="scientific">marine sediment metagenome</name>
    <dbReference type="NCBI Taxonomy" id="412755"/>
    <lineage>
        <taxon>unclassified sequences</taxon>
        <taxon>metagenomes</taxon>
        <taxon>ecological metagenomes</taxon>
    </lineage>
</organism>
<feature type="compositionally biased region" description="Basic residues" evidence="1">
    <location>
        <begin position="1"/>
        <end position="28"/>
    </location>
</feature>
<proteinExistence type="predicted"/>
<dbReference type="EMBL" id="BARV01028908">
    <property type="protein sequence ID" value="GAI38911.1"/>
    <property type="molecule type" value="Genomic_DNA"/>
</dbReference>
<evidence type="ECO:0000313" key="2">
    <source>
        <dbReference type="EMBL" id="GAI38911.1"/>
    </source>
</evidence>
<feature type="non-terminal residue" evidence="2">
    <location>
        <position position="1"/>
    </location>
</feature>
<reference evidence="2" key="1">
    <citation type="journal article" date="2014" name="Front. Microbiol.">
        <title>High frequency of phylogenetically diverse reductive dehalogenase-homologous genes in deep subseafloor sedimentary metagenomes.</title>
        <authorList>
            <person name="Kawai M."/>
            <person name="Futagami T."/>
            <person name="Toyoda A."/>
            <person name="Takaki Y."/>
            <person name="Nishi S."/>
            <person name="Hori S."/>
            <person name="Arai W."/>
            <person name="Tsubouchi T."/>
            <person name="Morono Y."/>
            <person name="Uchiyama I."/>
            <person name="Ito T."/>
            <person name="Fujiyama A."/>
            <person name="Inagaki F."/>
            <person name="Takami H."/>
        </authorList>
    </citation>
    <scope>NUCLEOTIDE SEQUENCE</scope>
    <source>
        <strain evidence="2">Expedition CK06-06</strain>
    </source>
</reference>
<accession>X1P8Y3</accession>
<comment type="caution">
    <text evidence="2">The sequence shown here is derived from an EMBL/GenBank/DDBJ whole genome shotgun (WGS) entry which is preliminary data.</text>
</comment>
<feature type="region of interest" description="Disordered" evidence="1">
    <location>
        <begin position="1"/>
        <end position="42"/>
    </location>
</feature>